<reference evidence="3" key="1">
    <citation type="submission" date="2025-08" db="UniProtKB">
        <authorList>
            <consortium name="RefSeq"/>
        </authorList>
    </citation>
    <scope>IDENTIFICATION</scope>
</reference>
<proteinExistence type="predicted"/>
<dbReference type="GO" id="GO:0005634">
    <property type="term" value="C:nucleus"/>
    <property type="evidence" value="ECO:0007669"/>
    <property type="project" value="TreeGrafter"/>
</dbReference>
<dbReference type="SUPFAM" id="SSF81383">
    <property type="entry name" value="F-box domain"/>
    <property type="match status" value="1"/>
</dbReference>
<dbReference type="Proteomes" id="UP001515500">
    <property type="component" value="Chromosome 5"/>
</dbReference>
<protein>
    <submittedName>
        <fullName evidence="3">LOW QUALITY PROTEIN: probable F-box protein At5g36000</fullName>
    </submittedName>
</protein>
<sequence length="361" mass="40718">MAAMAKEKEMVEIQKRKRNDGGGTPRKRLQVGEAGPPPLVQRPRKTESEKAFRKVQTRTRRLTIASCTSPGASTTNFLAPHSSFIWYDVDTWTEVAKYLDGKSLVSLGLSNRWFHHLIMQESIWRYAYLRDLQVPLSLRPLPFHWSNLYASAFDGSHSYKFRQRERHIDWMRIGAFFFDSPAALLMETLALPRKVPEAGHDPQKSVMASGAFVLTNIRTGIWIADLQLVRCPVCNLNTCEGTMQILDTRAAELFLEEGYQSGSWDYVEIASHKIEKHSSTATGAIFDLKHLHSPHSVGVLDVKSWMGKADDWQPKASICLNAVAVNTNLQHNDGLHVRFEVMRSGGSDGDVVSIRISQQLI</sequence>
<dbReference type="GO" id="GO:0061458">
    <property type="term" value="P:reproductive system development"/>
    <property type="evidence" value="ECO:0007669"/>
    <property type="project" value="TreeGrafter"/>
</dbReference>
<evidence type="ECO:0000313" key="3">
    <source>
        <dbReference type="RefSeq" id="XP_039123292.1"/>
    </source>
</evidence>
<keyword evidence="2" id="KW-1185">Reference proteome</keyword>
<dbReference type="GeneID" id="120259899"/>
<feature type="region of interest" description="Disordered" evidence="1">
    <location>
        <begin position="1"/>
        <end position="53"/>
    </location>
</feature>
<name>A0AB40B7S9_DIOCR</name>
<gene>
    <name evidence="3" type="primary">LOC120259899</name>
</gene>
<evidence type="ECO:0000313" key="2">
    <source>
        <dbReference type="Proteomes" id="UP001515500"/>
    </source>
</evidence>
<dbReference type="RefSeq" id="XP_039123292.1">
    <property type="nucleotide sequence ID" value="XM_039267358.1"/>
</dbReference>
<organism evidence="2 3">
    <name type="scientific">Dioscorea cayennensis subsp. rotundata</name>
    <name type="common">White Guinea yam</name>
    <name type="synonym">Dioscorea rotundata</name>
    <dbReference type="NCBI Taxonomy" id="55577"/>
    <lineage>
        <taxon>Eukaryota</taxon>
        <taxon>Viridiplantae</taxon>
        <taxon>Streptophyta</taxon>
        <taxon>Embryophyta</taxon>
        <taxon>Tracheophyta</taxon>
        <taxon>Spermatophyta</taxon>
        <taxon>Magnoliopsida</taxon>
        <taxon>Liliopsida</taxon>
        <taxon>Dioscoreales</taxon>
        <taxon>Dioscoreaceae</taxon>
        <taxon>Dioscorea</taxon>
    </lineage>
</organism>
<accession>A0AB40B7S9</accession>
<evidence type="ECO:0000256" key="1">
    <source>
        <dbReference type="SAM" id="MobiDB-lite"/>
    </source>
</evidence>
<dbReference type="InterPro" id="IPR036047">
    <property type="entry name" value="F-box-like_dom_sf"/>
</dbReference>
<dbReference type="PANTHER" id="PTHR47149:SF1">
    <property type="entry name" value="F-BOX PROTEIN RMF"/>
    <property type="match status" value="1"/>
</dbReference>
<dbReference type="AlphaFoldDB" id="A0AB40B7S9"/>
<feature type="compositionally biased region" description="Basic and acidic residues" evidence="1">
    <location>
        <begin position="1"/>
        <end position="14"/>
    </location>
</feature>
<dbReference type="PANTHER" id="PTHR47149">
    <property type="entry name" value="F-BOX PROTEIN RMF"/>
    <property type="match status" value="1"/>
</dbReference>